<dbReference type="Pfam" id="PF15943">
    <property type="entry name" value="YdaS_toxin"/>
    <property type="match status" value="1"/>
</dbReference>
<protein>
    <submittedName>
        <fullName evidence="2">Helix-turn-helix domain-containing protein</fullName>
    </submittedName>
</protein>
<gene>
    <name evidence="2" type="ORF">E0F88_20595</name>
</gene>
<dbReference type="EMBL" id="SMFL01000008">
    <property type="protein sequence ID" value="TDE12937.1"/>
    <property type="molecule type" value="Genomic_DNA"/>
</dbReference>
<dbReference type="InterPro" id="IPR031856">
    <property type="entry name" value="YdaS_toxin-like"/>
</dbReference>
<proteinExistence type="predicted"/>
<comment type="caution">
    <text evidence="2">The sequence shown here is derived from an EMBL/GenBank/DDBJ whole genome shotgun (WGS) entry which is preliminary data.</text>
</comment>
<dbReference type="PROSITE" id="PS50943">
    <property type="entry name" value="HTH_CROC1"/>
    <property type="match status" value="1"/>
</dbReference>
<dbReference type="InterPro" id="IPR010982">
    <property type="entry name" value="Lambda_DNA-bd_dom_sf"/>
</dbReference>
<reference evidence="2 3" key="1">
    <citation type="submission" date="2019-03" db="EMBL/GenBank/DDBJ databases">
        <title>Dyadobacter AR-3-6 sp. nov., isolated from arctic soil.</title>
        <authorList>
            <person name="Chaudhary D.K."/>
        </authorList>
    </citation>
    <scope>NUCLEOTIDE SEQUENCE [LARGE SCALE GENOMIC DNA]</scope>
    <source>
        <strain evidence="2 3">AR-3-6</strain>
    </source>
</reference>
<dbReference type="OrthoDB" id="959032at2"/>
<evidence type="ECO:0000313" key="3">
    <source>
        <dbReference type="Proteomes" id="UP000294850"/>
    </source>
</evidence>
<dbReference type="GO" id="GO:0003677">
    <property type="term" value="F:DNA binding"/>
    <property type="evidence" value="ECO:0007669"/>
    <property type="project" value="InterPro"/>
</dbReference>
<evidence type="ECO:0000259" key="1">
    <source>
        <dbReference type="PROSITE" id="PS50943"/>
    </source>
</evidence>
<dbReference type="AlphaFoldDB" id="A0A4R5DI25"/>
<accession>A0A4R5DI25</accession>
<organism evidence="2 3">
    <name type="scientific">Dyadobacter psychrotolerans</name>
    <dbReference type="NCBI Taxonomy" id="2541721"/>
    <lineage>
        <taxon>Bacteria</taxon>
        <taxon>Pseudomonadati</taxon>
        <taxon>Bacteroidota</taxon>
        <taxon>Cytophagia</taxon>
        <taxon>Cytophagales</taxon>
        <taxon>Spirosomataceae</taxon>
        <taxon>Dyadobacter</taxon>
    </lineage>
</organism>
<dbReference type="CDD" id="cd00093">
    <property type="entry name" value="HTH_XRE"/>
    <property type="match status" value="1"/>
</dbReference>
<keyword evidence="3" id="KW-1185">Reference proteome</keyword>
<dbReference type="InterPro" id="IPR001387">
    <property type="entry name" value="Cro/C1-type_HTH"/>
</dbReference>
<sequence length="56" mass="6432">MAARLEVSQSAIHNWLSGKTKIPMEYYQSIAKLCGIKLTEILPESWKITLGYEKDF</sequence>
<feature type="domain" description="HTH cro/C1-type" evidence="1">
    <location>
        <begin position="1"/>
        <end position="41"/>
    </location>
</feature>
<dbReference type="Proteomes" id="UP000294850">
    <property type="component" value="Unassembled WGS sequence"/>
</dbReference>
<evidence type="ECO:0000313" key="2">
    <source>
        <dbReference type="EMBL" id="TDE12937.1"/>
    </source>
</evidence>
<dbReference type="SUPFAM" id="SSF47413">
    <property type="entry name" value="lambda repressor-like DNA-binding domains"/>
    <property type="match status" value="1"/>
</dbReference>
<dbReference type="Gene3D" id="1.10.260.40">
    <property type="entry name" value="lambda repressor-like DNA-binding domains"/>
    <property type="match status" value="1"/>
</dbReference>
<name>A0A4R5DI25_9BACT</name>